<gene>
    <name evidence="1" type="ORF">SAMN06296052_105205</name>
</gene>
<keyword evidence="2" id="KW-1185">Reference proteome</keyword>
<evidence type="ECO:0008006" key="3">
    <source>
        <dbReference type="Google" id="ProtNLM"/>
    </source>
</evidence>
<dbReference type="EMBL" id="FZOQ01000005">
    <property type="protein sequence ID" value="SNS37739.1"/>
    <property type="molecule type" value="Genomic_DNA"/>
</dbReference>
<accession>A0A239DZP0</accession>
<evidence type="ECO:0000313" key="1">
    <source>
        <dbReference type="EMBL" id="SNS37739.1"/>
    </source>
</evidence>
<sequence length="219" mass="25037">MAQPKKAEQRGAEAREHMIKAFGGRKALQGLKEFQYTLRRTTYQADQVIRTETRYTLDLSQNYLTVCEKTSEGDSVLKQIDQSGAWLIQHEHKQALSQQEKEALQRVFFYNFIPMLRNEKLRFTFVNGTTYKGRQAAIVRVSDPENPKLVLDLFMDAENGQILTSSKATEGSQDPYPYFADELEYSSIGKGVIFPLVYQVYVNGKLSSEGKFEDVGLKK</sequence>
<proteinExistence type="predicted"/>
<name>A0A239DZP0_9BACT</name>
<organism evidence="1 2">
    <name type="scientific">Pontibacter ummariensis</name>
    <dbReference type="NCBI Taxonomy" id="1610492"/>
    <lineage>
        <taxon>Bacteria</taxon>
        <taxon>Pseudomonadati</taxon>
        <taxon>Bacteroidota</taxon>
        <taxon>Cytophagia</taxon>
        <taxon>Cytophagales</taxon>
        <taxon>Hymenobacteraceae</taxon>
        <taxon>Pontibacter</taxon>
    </lineage>
</organism>
<protein>
    <recommendedName>
        <fullName evidence="3">Outer membrane lipoprotein-sorting protein</fullName>
    </recommendedName>
</protein>
<evidence type="ECO:0000313" key="2">
    <source>
        <dbReference type="Proteomes" id="UP000198432"/>
    </source>
</evidence>
<dbReference type="AlphaFoldDB" id="A0A239DZP0"/>
<dbReference type="Proteomes" id="UP000198432">
    <property type="component" value="Unassembled WGS sequence"/>
</dbReference>
<reference evidence="2" key="1">
    <citation type="submission" date="2017-06" db="EMBL/GenBank/DDBJ databases">
        <authorList>
            <person name="Varghese N."/>
            <person name="Submissions S."/>
        </authorList>
    </citation>
    <scope>NUCLEOTIDE SEQUENCE [LARGE SCALE GENOMIC DNA]</scope>
    <source>
        <strain evidence="2">NKM1</strain>
    </source>
</reference>